<dbReference type="EMBL" id="OE010143">
    <property type="protein sequence ID" value="CAD7463980.1"/>
    <property type="molecule type" value="Genomic_DNA"/>
</dbReference>
<dbReference type="AlphaFoldDB" id="A0A7R9P186"/>
<reference evidence="1" key="1">
    <citation type="submission" date="2020-11" db="EMBL/GenBank/DDBJ databases">
        <authorList>
            <person name="Tran Van P."/>
        </authorList>
    </citation>
    <scope>NUCLEOTIDE SEQUENCE</scope>
</reference>
<organism evidence="1">
    <name type="scientific">Timema tahoe</name>
    <dbReference type="NCBI Taxonomy" id="61484"/>
    <lineage>
        <taxon>Eukaryota</taxon>
        <taxon>Metazoa</taxon>
        <taxon>Ecdysozoa</taxon>
        <taxon>Arthropoda</taxon>
        <taxon>Hexapoda</taxon>
        <taxon>Insecta</taxon>
        <taxon>Pterygota</taxon>
        <taxon>Neoptera</taxon>
        <taxon>Polyneoptera</taxon>
        <taxon>Phasmatodea</taxon>
        <taxon>Timematodea</taxon>
        <taxon>Timematoidea</taxon>
        <taxon>Timematidae</taxon>
        <taxon>Timema</taxon>
    </lineage>
</organism>
<name>A0A7R9P186_9NEOP</name>
<accession>A0A7R9P186</accession>
<evidence type="ECO:0000313" key="1">
    <source>
        <dbReference type="EMBL" id="CAD7463980.1"/>
    </source>
</evidence>
<gene>
    <name evidence="1" type="ORF">TTEB3V08_LOCUS11859</name>
</gene>
<protein>
    <submittedName>
        <fullName evidence="1">Uncharacterized protein</fullName>
    </submittedName>
</protein>
<sequence length="71" mass="8102">MAAKQAKFSWRTKGERRWMIASRYSNILEAKSSQTNLLTNGDDNTRLIVAERPDDVVIAETCRHPVRLATI</sequence>
<proteinExistence type="predicted"/>